<evidence type="ECO:0000259" key="1">
    <source>
        <dbReference type="Pfam" id="PF13454"/>
    </source>
</evidence>
<evidence type="ECO:0000313" key="3">
    <source>
        <dbReference type="Proteomes" id="UP000283458"/>
    </source>
</evidence>
<dbReference type="Pfam" id="PF13454">
    <property type="entry name" value="NAD_binding_9"/>
    <property type="match status" value="1"/>
</dbReference>
<protein>
    <submittedName>
        <fullName evidence="2">FAD-dependent oxidoreductase</fullName>
    </submittedName>
</protein>
<dbReference type="InterPro" id="IPR036188">
    <property type="entry name" value="FAD/NAD-bd_sf"/>
</dbReference>
<dbReference type="EMBL" id="QYUL01000001">
    <property type="protein sequence ID" value="RJF83414.1"/>
    <property type="molecule type" value="Genomic_DNA"/>
</dbReference>
<feature type="domain" description="FAD-dependent urate hydroxylase HpyO/Asp monooxygenase CreE-like FAD/NAD(P)-binding" evidence="1">
    <location>
        <begin position="19"/>
        <end position="171"/>
    </location>
</feature>
<accession>A0A418W0B8</accession>
<sequence>MSSPAPCRPADVSPEQTIAIVGGGFSGCLLATHLLRAAQRPLAIHLIEARDRRGVGVAYATQNNAHVLNVRAQNMSAFPDDAGHFLRWLSARSGAEETPQRGQSFATRAEYGAYIQDVLGQARAAAPSHARLIERRGEVVELTPTDGGAARLRLADGGDLTADSVALCIGNFPPLPPGLTSATAKQVLASDRFLGDPWDNEALAAVDRDARVVILGTGLTMVDIALLLLNQGHRGAITTLSRRGFLPHRHAETRPIDAFLHPDRMPRTVLDVLIALRAAARRADEAGDGWRSAFDALRPHHHRLWAGLPLDERRRFLRHARPFWDIHRHRMAPAVADRIDVARASGQLTVQAGRLTDIAARADGLELSVLARGGARRTTLQGDVVINAIGTNCDYDRVRHPLVRSLLDQGLARPDPLRLGLDVTATGALIGANGVASARVVALGPVSKAPFWEMVAVPELRLQCFETAKRLLDGLEG</sequence>
<dbReference type="RefSeq" id="WP_119829058.1">
    <property type="nucleotide sequence ID" value="NZ_QYUL01000001.1"/>
</dbReference>
<dbReference type="InterPro" id="IPR052189">
    <property type="entry name" value="L-asp_N-monooxygenase_NS-form"/>
</dbReference>
<dbReference type="Gene3D" id="3.50.50.60">
    <property type="entry name" value="FAD/NAD(P)-binding domain"/>
    <property type="match status" value="2"/>
</dbReference>
<dbReference type="SUPFAM" id="SSF51905">
    <property type="entry name" value="FAD/NAD(P)-binding domain"/>
    <property type="match status" value="1"/>
</dbReference>
<dbReference type="OrthoDB" id="101972at2"/>
<dbReference type="PANTHER" id="PTHR40254:SF1">
    <property type="entry name" value="BLR0577 PROTEIN"/>
    <property type="match status" value="1"/>
</dbReference>
<dbReference type="InterPro" id="IPR038732">
    <property type="entry name" value="HpyO/CreE_NAD-binding"/>
</dbReference>
<gene>
    <name evidence="2" type="ORF">D3877_01700</name>
</gene>
<proteinExistence type="predicted"/>
<dbReference type="Proteomes" id="UP000283458">
    <property type="component" value="Unassembled WGS sequence"/>
</dbReference>
<dbReference type="PANTHER" id="PTHR40254">
    <property type="entry name" value="BLR0577 PROTEIN"/>
    <property type="match status" value="1"/>
</dbReference>
<name>A0A418W0B8_9PROT</name>
<evidence type="ECO:0000313" key="2">
    <source>
        <dbReference type="EMBL" id="RJF83414.1"/>
    </source>
</evidence>
<comment type="caution">
    <text evidence="2">The sequence shown here is derived from an EMBL/GenBank/DDBJ whole genome shotgun (WGS) entry which is preliminary data.</text>
</comment>
<dbReference type="AlphaFoldDB" id="A0A418W0B8"/>
<reference evidence="2 3" key="1">
    <citation type="submission" date="2018-09" db="EMBL/GenBank/DDBJ databases">
        <authorList>
            <person name="Zhu H."/>
        </authorList>
    </citation>
    <scope>NUCLEOTIDE SEQUENCE [LARGE SCALE GENOMIC DNA]</scope>
    <source>
        <strain evidence="2 3">K2W22B-5</strain>
    </source>
</reference>
<organism evidence="2 3">
    <name type="scientific">Azospirillum cavernae</name>
    <dbReference type="NCBI Taxonomy" id="2320860"/>
    <lineage>
        <taxon>Bacteria</taxon>
        <taxon>Pseudomonadati</taxon>
        <taxon>Pseudomonadota</taxon>
        <taxon>Alphaproteobacteria</taxon>
        <taxon>Rhodospirillales</taxon>
        <taxon>Azospirillaceae</taxon>
        <taxon>Azospirillum</taxon>
    </lineage>
</organism>
<keyword evidence="3" id="KW-1185">Reference proteome</keyword>